<dbReference type="AlphaFoldDB" id="A0A2P2BRA4"/>
<protein>
    <submittedName>
        <fullName evidence="1">Uncharacterized protein</fullName>
    </submittedName>
</protein>
<dbReference type="KEGG" id="rhom:FRIFI_1370"/>
<sequence length="181" mass="21373">MQAIRIKPEEFRLENFINYYKDNCDELLYDYPDYVSRVCLIDRDYMDVITFDEDYEDINDASDYANLLLGEEYALHFAIGKTNEDLDKVEFLDGKIYNLRSYGDDEYEDYNIRDIGDFRLDLNNLVGLTLDFDYEDKEIVISSVNFEHGGELATPRIIEVEDSGDLEKVIVNFIERFIIKE</sequence>
<reference evidence="1 2" key="1">
    <citation type="submission" date="2014-09" db="EMBL/GenBank/DDBJ databases">
        <authorList>
            <person name="Hornung B.V."/>
        </authorList>
    </citation>
    <scope>NUCLEOTIDE SEQUENCE [LARGE SCALE GENOMIC DNA]</scope>
    <source>
        <strain evidence="1 2">FRIFI</strain>
    </source>
</reference>
<evidence type="ECO:0000313" key="1">
    <source>
        <dbReference type="EMBL" id="CEI72905.1"/>
    </source>
</evidence>
<organism evidence="1 2">
    <name type="scientific">Romboutsia hominis</name>
    <dbReference type="NCBI Taxonomy" id="1507512"/>
    <lineage>
        <taxon>Bacteria</taxon>
        <taxon>Bacillati</taxon>
        <taxon>Bacillota</taxon>
        <taxon>Clostridia</taxon>
        <taxon>Peptostreptococcales</taxon>
        <taxon>Peptostreptococcaceae</taxon>
        <taxon>Romboutsia</taxon>
    </lineage>
</organism>
<gene>
    <name evidence="1" type="ORF">FRIFI_1370</name>
</gene>
<evidence type="ECO:0000313" key="2">
    <source>
        <dbReference type="Proteomes" id="UP000245695"/>
    </source>
</evidence>
<dbReference type="EMBL" id="LN650648">
    <property type="protein sequence ID" value="CEI72905.1"/>
    <property type="molecule type" value="Genomic_DNA"/>
</dbReference>
<dbReference type="RefSeq" id="WP_092925780.1">
    <property type="nucleotide sequence ID" value="NZ_FJTZ01000012.1"/>
</dbReference>
<dbReference type="Proteomes" id="UP000245695">
    <property type="component" value="Chromosome 1"/>
</dbReference>
<accession>A0A2P2BRA4</accession>
<name>A0A2P2BRA4_9FIRM</name>
<proteinExistence type="predicted"/>
<keyword evidence="2" id="KW-1185">Reference proteome</keyword>